<proteinExistence type="predicted"/>
<gene>
    <name evidence="3" type="ORF">B0T16DRAFT_388768</name>
</gene>
<reference evidence="3" key="1">
    <citation type="submission" date="2023-06" db="EMBL/GenBank/DDBJ databases">
        <title>Genome-scale phylogeny and comparative genomics of the fungal order Sordariales.</title>
        <authorList>
            <consortium name="Lawrence Berkeley National Laboratory"/>
            <person name="Hensen N."/>
            <person name="Bonometti L."/>
            <person name="Westerberg I."/>
            <person name="Brannstrom I.O."/>
            <person name="Guillou S."/>
            <person name="Cros-Aarteil S."/>
            <person name="Calhoun S."/>
            <person name="Haridas S."/>
            <person name="Kuo A."/>
            <person name="Mondo S."/>
            <person name="Pangilinan J."/>
            <person name="Riley R."/>
            <person name="Labutti K."/>
            <person name="Andreopoulos B."/>
            <person name="Lipzen A."/>
            <person name="Chen C."/>
            <person name="Yanf M."/>
            <person name="Daum C."/>
            <person name="Ng V."/>
            <person name="Clum A."/>
            <person name="Steindorff A."/>
            <person name="Ohm R."/>
            <person name="Martin F."/>
            <person name="Silar P."/>
            <person name="Natvig D."/>
            <person name="Lalanne C."/>
            <person name="Gautier V."/>
            <person name="Ament-Velasquez S.L."/>
            <person name="Kruys A."/>
            <person name="Hutchinson M.I."/>
            <person name="Powell A.J."/>
            <person name="Barry K."/>
            <person name="Miller A.N."/>
            <person name="Grigoriev I.V."/>
            <person name="Debuchy R."/>
            <person name="Gladieux P."/>
            <person name="Thoren M.H."/>
            <person name="Johannesson H."/>
        </authorList>
    </citation>
    <scope>NUCLEOTIDE SEQUENCE</scope>
    <source>
        <strain evidence="3">SMH2532-1</strain>
    </source>
</reference>
<dbReference type="Pfam" id="PF06985">
    <property type="entry name" value="HET"/>
    <property type="match status" value="1"/>
</dbReference>
<dbReference type="Proteomes" id="UP001174936">
    <property type="component" value="Unassembled WGS sequence"/>
</dbReference>
<sequence length="402" mass="44666">MAPRNKSPSISNLQKSHQVAQMCRVYSTASSVIVWLGPDRDDAHLIADFIAAVRDGVGPPYFPRRGRRRRIPSRGRRHSSCGGSGGEGCGVVGRRRVEKEVGEGGTVPVQETRLQGDKTESQNGNENSGHDTPVSGDTDDEETDDDSEEVAYDVSALGQIQNWTLLSLLESFSQRKCTLPEDQVYGLLGIADDAHQYGAPSYSKSAEEVFTDVALRGLERKDKGLSFLCFAGAGDHRNSKRLQLPSVTPIDVTAEGSHLSPDRFFANGEPLLYRTGTTRLQAVLQTLVYNIHIAFNKTLIPGSKSFSSIATGFLYSLGQGLGEEIREEGEDVERETPDYITSFLRWLGQDRRGRLDDEIRELFMGKRDSGPQTRWRTTKDELTRGEENYRILYSPSRMFINP</sequence>
<name>A0AA39Y9K2_9PEZI</name>
<feature type="compositionally biased region" description="Acidic residues" evidence="1">
    <location>
        <begin position="137"/>
        <end position="149"/>
    </location>
</feature>
<accession>A0AA39Y9K2</accession>
<feature type="compositionally biased region" description="Gly residues" evidence="1">
    <location>
        <begin position="82"/>
        <end position="91"/>
    </location>
</feature>
<keyword evidence="4" id="KW-1185">Reference proteome</keyword>
<dbReference type="PANTHER" id="PTHR24148">
    <property type="entry name" value="ANKYRIN REPEAT DOMAIN-CONTAINING PROTEIN 39 HOMOLOG-RELATED"/>
    <property type="match status" value="1"/>
</dbReference>
<feature type="region of interest" description="Disordered" evidence="1">
    <location>
        <begin position="61"/>
        <end position="149"/>
    </location>
</feature>
<dbReference type="EMBL" id="JAULSV010000003">
    <property type="protein sequence ID" value="KAK0648569.1"/>
    <property type="molecule type" value="Genomic_DNA"/>
</dbReference>
<evidence type="ECO:0000313" key="4">
    <source>
        <dbReference type="Proteomes" id="UP001174936"/>
    </source>
</evidence>
<evidence type="ECO:0000313" key="3">
    <source>
        <dbReference type="EMBL" id="KAK0648569.1"/>
    </source>
</evidence>
<dbReference type="AlphaFoldDB" id="A0AA39Y9K2"/>
<evidence type="ECO:0000256" key="1">
    <source>
        <dbReference type="SAM" id="MobiDB-lite"/>
    </source>
</evidence>
<feature type="domain" description="Heterokaryon incompatibility" evidence="2">
    <location>
        <begin position="14"/>
        <end position="44"/>
    </location>
</feature>
<dbReference type="InterPro" id="IPR010730">
    <property type="entry name" value="HET"/>
</dbReference>
<comment type="caution">
    <text evidence="3">The sequence shown here is derived from an EMBL/GenBank/DDBJ whole genome shotgun (WGS) entry which is preliminary data.</text>
</comment>
<protein>
    <recommendedName>
        <fullName evidence="2">Heterokaryon incompatibility domain-containing protein</fullName>
    </recommendedName>
</protein>
<evidence type="ECO:0000259" key="2">
    <source>
        <dbReference type="Pfam" id="PF06985"/>
    </source>
</evidence>
<feature type="compositionally biased region" description="Basic residues" evidence="1">
    <location>
        <begin position="64"/>
        <end position="79"/>
    </location>
</feature>
<dbReference type="PANTHER" id="PTHR24148:SF64">
    <property type="entry name" value="HETEROKARYON INCOMPATIBILITY DOMAIN-CONTAINING PROTEIN"/>
    <property type="match status" value="1"/>
</dbReference>
<organism evidence="3 4">
    <name type="scientific">Cercophora newfieldiana</name>
    <dbReference type="NCBI Taxonomy" id="92897"/>
    <lineage>
        <taxon>Eukaryota</taxon>
        <taxon>Fungi</taxon>
        <taxon>Dikarya</taxon>
        <taxon>Ascomycota</taxon>
        <taxon>Pezizomycotina</taxon>
        <taxon>Sordariomycetes</taxon>
        <taxon>Sordariomycetidae</taxon>
        <taxon>Sordariales</taxon>
        <taxon>Lasiosphaeriaceae</taxon>
        <taxon>Cercophora</taxon>
    </lineage>
</organism>
<dbReference type="InterPro" id="IPR052895">
    <property type="entry name" value="HetReg/Transcr_Mod"/>
</dbReference>